<dbReference type="AlphaFoldDB" id="A0A9W7A047"/>
<evidence type="ECO:0000313" key="2">
    <source>
        <dbReference type="Proteomes" id="UP001162640"/>
    </source>
</evidence>
<protein>
    <submittedName>
        <fullName evidence="1">Uncharacterized protein</fullName>
    </submittedName>
</protein>
<sequence length="88" mass="10217">MLPFIIHLDRGNNGAELWRKSFWGEDFYPIDYKSGYCEQVYPKMFMKEPMNSMSNYAFVIAGNSKTTPTPNSRYLSRTLYTASLSPSR</sequence>
<proteinExistence type="predicted"/>
<comment type="caution">
    <text evidence="1">The sequence shown here is derived from an EMBL/GenBank/DDBJ whole genome shotgun (WGS) entry which is preliminary data.</text>
</comment>
<evidence type="ECO:0000313" key="1">
    <source>
        <dbReference type="EMBL" id="GMH61106.1"/>
    </source>
</evidence>
<dbReference type="EMBL" id="BLQM01000083">
    <property type="protein sequence ID" value="GMH61106.1"/>
    <property type="molecule type" value="Genomic_DNA"/>
</dbReference>
<name>A0A9W7A047_9STRA</name>
<gene>
    <name evidence="1" type="ORF">TL16_g03187</name>
</gene>
<dbReference type="Proteomes" id="UP001162640">
    <property type="component" value="Unassembled WGS sequence"/>
</dbReference>
<accession>A0A9W7A047</accession>
<organism evidence="1 2">
    <name type="scientific">Triparma laevis f. inornata</name>
    <dbReference type="NCBI Taxonomy" id="1714386"/>
    <lineage>
        <taxon>Eukaryota</taxon>
        <taxon>Sar</taxon>
        <taxon>Stramenopiles</taxon>
        <taxon>Ochrophyta</taxon>
        <taxon>Bolidophyceae</taxon>
        <taxon>Parmales</taxon>
        <taxon>Triparmaceae</taxon>
        <taxon>Triparma</taxon>
    </lineage>
</organism>
<reference evidence="2" key="1">
    <citation type="journal article" date="2023" name="Commun. Biol.">
        <title>Genome analysis of Parmales, the sister group of diatoms, reveals the evolutionary specialization of diatoms from phago-mixotrophs to photoautotrophs.</title>
        <authorList>
            <person name="Ban H."/>
            <person name="Sato S."/>
            <person name="Yoshikawa S."/>
            <person name="Yamada K."/>
            <person name="Nakamura Y."/>
            <person name="Ichinomiya M."/>
            <person name="Sato N."/>
            <person name="Blanc-Mathieu R."/>
            <person name="Endo H."/>
            <person name="Kuwata A."/>
            <person name="Ogata H."/>
        </authorList>
    </citation>
    <scope>NUCLEOTIDE SEQUENCE [LARGE SCALE GENOMIC DNA]</scope>
</reference>